<feature type="non-terminal residue" evidence="1">
    <location>
        <position position="1"/>
    </location>
</feature>
<name>A0ACA9QT40_9GLOM</name>
<dbReference type="EMBL" id="CAJVPU010051405">
    <property type="protein sequence ID" value="CAG8761231.1"/>
    <property type="molecule type" value="Genomic_DNA"/>
</dbReference>
<gene>
    <name evidence="1" type="ORF">DHETER_LOCUS15274</name>
</gene>
<organism evidence="1 2">
    <name type="scientific">Dentiscutata heterogama</name>
    <dbReference type="NCBI Taxonomy" id="1316150"/>
    <lineage>
        <taxon>Eukaryota</taxon>
        <taxon>Fungi</taxon>
        <taxon>Fungi incertae sedis</taxon>
        <taxon>Mucoromycota</taxon>
        <taxon>Glomeromycotina</taxon>
        <taxon>Glomeromycetes</taxon>
        <taxon>Diversisporales</taxon>
        <taxon>Gigasporaceae</taxon>
        <taxon>Dentiscutata</taxon>
    </lineage>
</organism>
<protein>
    <submittedName>
        <fullName evidence="1">6757_t:CDS:1</fullName>
    </submittedName>
</protein>
<proteinExistence type="predicted"/>
<accession>A0ACA9QT40</accession>
<feature type="non-terminal residue" evidence="1">
    <location>
        <position position="40"/>
    </location>
</feature>
<evidence type="ECO:0000313" key="2">
    <source>
        <dbReference type="Proteomes" id="UP000789702"/>
    </source>
</evidence>
<reference evidence="1" key="1">
    <citation type="submission" date="2021-06" db="EMBL/GenBank/DDBJ databases">
        <authorList>
            <person name="Kallberg Y."/>
            <person name="Tangrot J."/>
            <person name="Rosling A."/>
        </authorList>
    </citation>
    <scope>NUCLEOTIDE SEQUENCE</scope>
    <source>
        <strain evidence="1">IL203A</strain>
    </source>
</reference>
<evidence type="ECO:0000313" key="1">
    <source>
        <dbReference type="EMBL" id="CAG8761231.1"/>
    </source>
</evidence>
<keyword evidence="2" id="KW-1185">Reference proteome</keyword>
<sequence length="40" mass="4567">LRKVSIPSLVYISQKKDIVAFITFILHYENGSTIVAVFKK</sequence>
<comment type="caution">
    <text evidence="1">The sequence shown here is derived from an EMBL/GenBank/DDBJ whole genome shotgun (WGS) entry which is preliminary data.</text>
</comment>
<dbReference type="Proteomes" id="UP000789702">
    <property type="component" value="Unassembled WGS sequence"/>
</dbReference>